<dbReference type="OrthoDB" id="4714024at2"/>
<organism evidence="2 3">
    <name type="scientific">Mycolicibacterium mucogenicum</name>
    <name type="common">Mycobacterium mucogenicum</name>
    <dbReference type="NCBI Taxonomy" id="56689"/>
    <lineage>
        <taxon>Bacteria</taxon>
        <taxon>Bacillati</taxon>
        <taxon>Actinomycetota</taxon>
        <taxon>Actinomycetes</taxon>
        <taxon>Mycobacteriales</taxon>
        <taxon>Mycobacteriaceae</taxon>
        <taxon>Mycolicibacterium</taxon>
    </lineage>
</organism>
<dbReference type="AlphaFoldDB" id="A0A1A0MIW4"/>
<feature type="repeat" description="TPR" evidence="1">
    <location>
        <begin position="106"/>
        <end position="139"/>
    </location>
</feature>
<evidence type="ECO:0000313" key="2">
    <source>
        <dbReference type="EMBL" id="OBA85409.1"/>
    </source>
</evidence>
<dbReference type="SUPFAM" id="SSF48452">
    <property type="entry name" value="TPR-like"/>
    <property type="match status" value="1"/>
</dbReference>
<evidence type="ECO:0000256" key="1">
    <source>
        <dbReference type="PROSITE-ProRule" id="PRU00339"/>
    </source>
</evidence>
<dbReference type="SMART" id="SM00028">
    <property type="entry name" value="TPR"/>
    <property type="match status" value="2"/>
</dbReference>
<proteinExistence type="predicted"/>
<dbReference type="Proteomes" id="UP000093962">
    <property type="component" value="Unassembled WGS sequence"/>
</dbReference>
<sequence length="285" mass="32139">MSEQPTAEECEFLGDEAAGAGQLEKALDHYSQARRLRCDALTMALAGNDLDSQSMSTYGTDSTRLNQKIRTIVDELNPPKTLSERIADLRVEMDEHLISGRLNLASHLSTQLGAAYEELGDLDEAESAYRSAVVLARQVDAHDPELLLHTFWALIDFLPPSEESVALAKEMASNLIERREMYHPMRAADAAYRLALAELDFAEIAPQHMDSAIDGSTREAIEMLDGVCFHDKSQELQRWVAAVLRAVGRDTEADHWRSAADRYEDWEWFTEQPIPGHVHLWDIRY</sequence>
<comment type="caution">
    <text evidence="2">The sequence shown here is derived from an EMBL/GenBank/DDBJ whole genome shotgun (WGS) entry which is preliminary data.</text>
</comment>
<dbReference type="PROSITE" id="PS50005">
    <property type="entry name" value="TPR"/>
    <property type="match status" value="1"/>
</dbReference>
<keyword evidence="1" id="KW-0802">TPR repeat</keyword>
<accession>A0A1A0MIW4</accession>
<name>A0A1A0MIW4_MYCMU</name>
<protein>
    <submittedName>
        <fullName evidence="2">Uncharacterized protein</fullName>
    </submittedName>
</protein>
<dbReference type="EMBL" id="LZSF01000179">
    <property type="protein sequence ID" value="OBA85409.1"/>
    <property type="molecule type" value="Genomic_DNA"/>
</dbReference>
<reference evidence="2 3" key="1">
    <citation type="submission" date="2016-06" db="EMBL/GenBank/DDBJ databases">
        <authorList>
            <person name="Kjaerup R.B."/>
            <person name="Dalgaard T.S."/>
            <person name="Juul-Madsen H.R."/>
        </authorList>
    </citation>
    <scope>NUCLEOTIDE SEQUENCE [LARGE SCALE GENOMIC DNA]</scope>
    <source>
        <strain evidence="2 3">1199456.5</strain>
    </source>
</reference>
<dbReference type="InterPro" id="IPR011990">
    <property type="entry name" value="TPR-like_helical_dom_sf"/>
</dbReference>
<dbReference type="RefSeq" id="WP_064859599.1">
    <property type="nucleotide sequence ID" value="NZ_LZSF01000179.1"/>
</dbReference>
<dbReference type="Gene3D" id="1.25.40.10">
    <property type="entry name" value="Tetratricopeptide repeat domain"/>
    <property type="match status" value="1"/>
</dbReference>
<dbReference type="InterPro" id="IPR019734">
    <property type="entry name" value="TPR_rpt"/>
</dbReference>
<evidence type="ECO:0000313" key="3">
    <source>
        <dbReference type="Proteomes" id="UP000093962"/>
    </source>
</evidence>
<gene>
    <name evidence="2" type="ORF">A5642_02345</name>
</gene>